<organism evidence="1 2">
    <name type="scientific">Albidovulum denitrificans</name>
    <dbReference type="NCBI Taxonomy" id="404881"/>
    <lineage>
        <taxon>Bacteria</taxon>
        <taxon>Pseudomonadati</taxon>
        <taxon>Pseudomonadota</taxon>
        <taxon>Alphaproteobacteria</taxon>
        <taxon>Rhodobacterales</taxon>
        <taxon>Paracoccaceae</taxon>
        <taxon>Albidovulum</taxon>
    </lineage>
</organism>
<accession>A0A2S8SAH3</accession>
<dbReference type="Proteomes" id="UP000238338">
    <property type="component" value="Unassembled WGS sequence"/>
</dbReference>
<name>A0A2S8SAH3_9RHOB</name>
<keyword evidence="2" id="KW-1185">Reference proteome</keyword>
<evidence type="ECO:0000313" key="2">
    <source>
        <dbReference type="Proteomes" id="UP000238338"/>
    </source>
</evidence>
<sequence>MSNTTQLGLPLVQAAQAQKHVTVNEALMRLDGLVQLVLVSKTLTVPPVAVVDGSCYAVPVGAVNAWSGQEGAIAIGANGGWDFVAPKRGWRAFIADEGEAAVFDGADWRDGFVTLSPHNAGMAMRVVEADHVIASGATSATGFIIPSNAVVVGVTGRVLTDITGTLGTWSLGNPGAPTRFGSGIGTGAGSWVRGLLSQPTAYYAPEVLHLEASGGDFAGGTVRFAVHYLQIGLPDL</sequence>
<dbReference type="EMBL" id="PVEP01000002">
    <property type="protein sequence ID" value="PQV57825.1"/>
    <property type="molecule type" value="Genomic_DNA"/>
</dbReference>
<reference evidence="1 2" key="1">
    <citation type="submission" date="2018-02" db="EMBL/GenBank/DDBJ databases">
        <title>Genomic Encyclopedia of Archaeal and Bacterial Type Strains, Phase II (KMG-II): from individual species to whole genera.</title>
        <authorList>
            <person name="Goeker M."/>
        </authorList>
    </citation>
    <scope>NUCLEOTIDE SEQUENCE [LARGE SCALE GENOMIC DNA]</scope>
    <source>
        <strain evidence="1 2">DSM 18921</strain>
    </source>
</reference>
<dbReference type="AlphaFoldDB" id="A0A2S8SAH3"/>
<dbReference type="RefSeq" id="WP_105514034.1">
    <property type="nucleotide sequence ID" value="NZ_PVEP01000002.1"/>
</dbReference>
<dbReference type="OrthoDB" id="564699at2"/>
<gene>
    <name evidence="1" type="ORF">LX70_01634</name>
</gene>
<evidence type="ECO:0000313" key="1">
    <source>
        <dbReference type="EMBL" id="PQV57825.1"/>
    </source>
</evidence>
<comment type="caution">
    <text evidence="1">The sequence shown here is derived from an EMBL/GenBank/DDBJ whole genome shotgun (WGS) entry which is preliminary data.</text>
</comment>
<proteinExistence type="predicted"/>
<dbReference type="InterPro" id="IPR021251">
    <property type="entry name" value="DUF2793"/>
</dbReference>
<protein>
    <submittedName>
        <fullName evidence="1">Uncharacterized protein DUF2793</fullName>
    </submittedName>
</protein>
<dbReference type="Pfam" id="PF10983">
    <property type="entry name" value="DUF2793"/>
    <property type="match status" value="1"/>
</dbReference>